<sequence length="43" mass="4972">MDFFIIIQLEYYFTFYQSSSKTVTVAKITNQLPNSSTLFKKGA</sequence>
<dbReference type="GeneID" id="301195179"/>
<proteinExistence type="predicted"/>
<evidence type="ECO:0000313" key="2">
    <source>
        <dbReference type="Proteomes" id="UP000075455"/>
    </source>
</evidence>
<organism evidence="1 2">
    <name type="scientific">Saccharococcus caldoxylosilyticus</name>
    <dbReference type="NCBI Taxonomy" id="81408"/>
    <lineage>
        <taxon>Bacteria</taxon>
        <taxon>Bacillati</taxon>
        <taxon>Bacillota</taxon>
        <taxon>Bacilli</taxon>
        <taxon>Bacillales</taxon>
        <taxon>Anoxybacillaceae</taxon>
        <taxon>Saccharococcus</taxon>
    </lineage>
</organism>
<protein>
    <submittedName>
        <fullName evidence="1">Uncharacterized protein</fullName>
    </submittedName>
</protein>
<dbReference type="STRING" id="81408.B4119_2446"/>
<dbReference type="Proteomes" id="UP000075455">
    <property type="component" value="Unassembled WGS sequence"/>
</dbReference>
<gene>
    <name evidence="1" type="ORF">B4119_2446</name>
</gene>
<dbReference type="PATRIC" id="fig|81408.3.peg.1121"/>
<accession>A0A150L5E6</accession>
<comment type="caution">
    <text evidence="1">The sequence shown here is derived from an EMBL/GenBank/DDBJ whole genome shotgun (WGS) entry which is preliminary data.</text>
</comment>
<dbReference type="AlphaFoldDB" id="A0A150L5E6"/>
<evidence type="ECO:0000313" key="1">
    <source>
        <dbReference type="EMBL" id="KYD07528.1"/>
    </source>
</evidence>
<dbReference type="EMBL" id="LQYS01000117">
    <property type="protein sequence ID" value="KYD07528.1"/>
    <property type="molecule type" value="Genomic_DNA"/>
</dbReference>
<name>A0A150L5E6_9BACL</name>
<dbReference type="RefSeq" id="WP_268801780.1">
    <property type="nucleotide sequence ID" value="NZ_AP025623.1"/>
</dbReference>
<reference evidence="1 2" key="1">
    <citation type="submission" date="2016-01" db="EMBL/GenBank/DDBJ databases">
        <title>Draft Genome Sequences of Seven Thermophilic Sporeformers Isolated from Foods.</title>
        <authorList>
            <person name="Berendsen E.M."/>
            <person name="Wells-Bennik M.H."/>
            <person name="Krawcyk A.O."/>
            <person name="De Jong A."/>
            <person name="Holsappel S."/>
            <person name="Eijlander R.T."/>
            <person name="Kuipers O.P."/>
        </authorList>
    </citation>
    <scope>NUCLEOTIDE SEQUENCE [LARGE SCALE GENOMIC DNA]</scope>
    <source>
        <strain evidence="1 2">B4119</strain>
    </source>
</reference>